<evidence type="ECO:0000313" key="3">
    <source>
        <dbReference type="Proteomes" id="UP000001194"/>
    </source>
</evidence>
<feature type="compositionally biased region" description="Basic and acidic residues" evidence="1">
    <location>
        <begin position="152"/>
        <end position="162"/>
    </location>
</feature>
<reference evidence="2 3" key="1">
    <citation type="journal article" date="2008" name="Nature">
        <title>The genome of Laccaria bicolor provides insights into mycorrhizal symbiosis.</title>
        <authorList>
            <person name="Martin F."/>
            <person name="Aerts A."/>
            <person name="Ahren D."/>
            <person name="Brun A."/>
            <person name="Danchin E.G.J."/>
            <person name="Duchaussoy F."/>
            <person name="Gibon J."/>
            <person name="Kohler A."/>
            <person name="Lindquist E."/>
            <person name="Pereda V."/>
            <person name="Salamov A."/>
            <person name="Shapiro H.J."/>
            <person name="Wuyts J."/>
            <person name="Blaudez D."/>
            <person name="Buee M."/>
            <person name="Brokstein P."/>
            <person name="Canbaeck B."/>
            <person name="Cohen D."/>
            <person name="Courty P.E."/>
            <person name="Coutinho P.M."/>
            <person name="Delaruelle C."/>
            <person name="Detter J.C."/>
            <person name="Deveau A."/>
            <person name="DiFazio S."/>
            <person name="Duplessis S."/>
            <person name="Fraissinet-Tachet L."/>
            <person name="Lucic E."/>
            <person name="Frey-Klett P."/>
            <person name="Fourrey C."/>
            <person name="Feussner I."/>
            <person name="Gay G."/>
            <person name="Grimwood J."/>
            <person name="Hoegger P.J."/>
            <person name="Jain P."/>
            <person name="Kilaru S."/>
            <person name="Labbe J."/>
            <person name="Lin Y.C."/>
            <person name="Legue V."/>
            <person name="Le Tacon F."/>
            <person name="Marmeisse R."/>
            <person name="Melayah D."/>
            <person name="Montanini B."/>
            <person name="Muratet M."/>
            <person name="Nehls U."/>
            <person name="Niculita-Hirzel H."/>
            <person name="Oudot-Le Secq M.P."/>
            <person name="Peter M."/>
            <person name="Quesneville H."/>
            <person name="Rajashekar B."/>
            <person name="Reich M."/>
            <person name="Rouhier N."/>
            <person name="Schmutz J."/>
            <person name="Yin T."/>
            <person name="Chalot M."/>
            <person name="Henrissat B."/>
            <person name="Kuees U."/>
            <person name="Lucas S."/>
            <person name="Van de Peer Y."/>
            <person name="Podila G.K."/>
            <person name="Polle A."/>
            <person name="Pukkila P.J."/>
            <person name="Richardson P.M."/>
            <person name="Rouze P."/>
            <person name="Sanders I.R."/>
            <person name="Stajich J.E."/>
            <person name="Tunlid A."/>
            <person name="Tuskan G."/>
            <person name="Grigoriev I.V."/>
        </authorList>
    </citation>
    <scope>NUCLEOTIDE SEQUENCE [LARGE SCALE GENOMIC DNA]</scope>
    <source>
        <strain evidence="3">S238N-H82 / ATCC MYA-4686</strain>
    </source>
</reference>
<feature type="region of interest" description="Disordered" evidence="1">
    <location>
        <begin position="1"/>
        <end position="36"/>
    </location>
</feature>
<dbReference type="KEGG" id="lbc:LACBIDRAFT_332267"/>
<dbReference type="GeneID" id="6082311"/>
<feature type="compositionally biased region" description="Polar residues" evidence="1">
    <location>
        <begin position="22"/>
        <end position="33"/>
    </location>
</feature>
<dbReference type="RefSeq" id="XP_001886776.1">
    <property type="nucleotide sequence ID" value="XM_001886741.1"/>
</dbReference>
<dbReference type="HOGENOM" id="CLU_377696_0_0_1"/>
<feature type="region of interest" description="Disordered" evidence="1">
    <location>
        <begin position="73"/>
        <end position="162"/>
    </location>
</feature>
<name>B0DS57_LACBS</name>
<evidence type="ECO:0000256" key="1">
    <source>
        <dbReference type="SAM" id="MobiDB-lite"/>
    </source>
</evidence>
<evidence type="ECO:0000313" key="2">
    <source>
        <dbReference type="EMBL" id="EDR02732.1"/>
    </source>
</evidence>
<gene>
    <name evidence="2" type="ORF">LACBIDRAFT_332267</name>
</gene>
<dbReference type="OrthoDB" id="3266461at2759"/>
<dbReference type="InParanoid" id="B0DS57"/>
<protein>
    <submittedName>
        <fullName evidence="2">Predicted protein</fullName>
    </submittedName>
</protein>
<dbReference type="STRING" id="486041.B0DS57"/>
<feature type="compositionally biased region" description="Basic residues" evidence="1">
    <location>
        <begin position="139"/>
        <end position="151"/>
    </location>
</feature>
<accession>B0DS57</accession>
<organism evidence="3">
    <name type="scientific">Laccaria bicolor (strain S238N-H82 / ATCC MYA-4686)</name>
    <name type="common">Bicoloured deceiver</name>
    <name type="synonym">Laccaria laccata var. bicolor</name>
    <dbReference type="NCBI Taxonomy" id="486041"/>
    <lineage>
        <taxon>Eukaryota</taxon>
        <taxon>Fungi</taxon>
        <taxon>Dikarya</taxon>
        <taxon>Basidiomycota</taxon>
        <taxon>Agaricomycotina</taxon>
        <taxon>Agaricomycetes</taxon>
        <taxon>Agaricomycetidae</taxon>
        <taxon>Agaricales</taxon>
        <taxon>Agaricineae</taxon>
        <taxon>Hydnangiaceae</taxon>
        <taxon>Laccaria</taxon>
    </lineage>
</organism>
<keyword evidence="3" id="KW-1185">Reference proteome</keyword>
<dbReference type="Proteomes" id="UP000001194">
    <property type="component" value="Unassembled WGS sequence"/>
</dbReference>
<sequence length="734" mass="83288">MPSAQAPPDGVRRTSNRMPAKTGTSHPSPSQVFRTPYNLRSARAKYLAEAVRHGAYLHNPTADFDALLTTQAPQGLGNRKSPRSGFNWGDDGQQAELSSSWREVQVKPLVVGQKRQEPPQGAQTSSKRQKTEPAPNSNRPKRPRGGRLLKKHGGDEQLARKERLHERSYLQGAVYQNAAFSMVEHTSPTSTGWHGLPPPAWAEETIRRKWREGQIQDVVQTFFPVPYVDEGMAANRPTILQDQEGHTFFYRTSPADWLGRQREDLEKAIERLLRPTLDSEAAAKKHRDNGRGPHLPCIIGHFRQYQKAPKLTLWHRENQARVEAFLEEEVVKSITRWVTSVVELMFPGVAGRYRKCADWHEKTYGFRPLFGLFFNLCINACFPGQRRVHCAPHVDAKNIVGVCVLVIYQLGETKFNHKRRSWLVLWEAGVAIELPPWVLAAYPSSLLFHFNIDLTDFEFVTAPEGEQPTRQNSEPLVEGDEQGRGSLVYFNEATMYQSSETNCATLTEAKNKGHSGVVDYGESVQEAFEKFGTLWLIYYTLPSIQKDLSLSVAWHFSCCCAHRTDALTSSHQPFAASTFHGGIIPRYRRAYWRPWKRMVQLLCDFGGGMNLVKLRPDPEGDRVVQRILDHDDTVIPILGEKYSEYTSAPTEALLDHYIGEAEALMQSEGEEKEGAVEEQPETTKVPEEILGSMRGKVPEDQEEEIMKRLHEFQEQAPEELGELFETVQKMDNMT</sequence>
<dbReference type="EMBL" id="DS547129">
    <property type="protein sequence ID" value="EDR02732.1"/>
    <property type="molecule type" value="Genomic_DNA"/>
</dbReference>
<feature type="region of interest" description="Disordered" evidence="1">
    <location>
        <begin position="666"/>
        <end position="685"/>
    </location>
</feature>
<dbReference type="AlphaFoldDB" id="B0DS57"/>
<feature type="compositionally biased region" description="Acidic residues" evidence="1">
    <location>
        <begin position="668"/>
        <end position="680"/>
    </location>
</feature>
<proteinExistence type="predicted"/>